<sequence>MSTVQHHPRPDAQLPLDTSQHADHLPALLELVAGDPLHERDREKIVTAIHSDAQRHNGHVSSNRVRRALTNEHGYVVYPRLIGAAYASLARHGALKAAGWELNDDVAGGNNNKPARCWILESRWCE</sequence>
<evidence type="ECO:0000313" key="2">
    <source>
        <dbReference type="Proteomes" id="UP001589890"/>
    </source>
</evidence>
<proteinExistence type="predicted"/>
<dbReference type="RefSeq" id="WP_380043912.1">
    <property type="nucleotide sequence ID" value="NZ_JBHLTC010000003.1"/>
</dbReference>
<dbReference type="EMBL" id="JBHLTC010000003">
    <property type="protein sequence ID" value="MFC0623216.1"/>
    <property type="molecule type" value="Genomic_DNA"/>
</dbReference>
<comment type="caution">
    <text evidence="1">The sequence shown here is derived from an EMBL/GenBank/DDBJ whole genome shotgun (WGS) entry which is preliminary data.</text>
</comment>
<dbReference type="Proteomes" id="UP001589890">
    <property type="component" value="Unassembled WGS sequence"/>
</dbReference>
<gene>
    <name evidence="1" type="ORF">ACFFGN_04035</name>
</gene>
<keyword evidence="2" id="KW-1185">Reference proteome</keyword>
<reference evidence="1 2" key="1">
    <citation type="submission" date="2024-09" db="EMBL/GenBank/DDBJ databases">
        <authorList>
            <person name="Sun Q."/>
            <person name="Mori K."/>
        </authorList>
    </citation>
    <scope>NUCLEOTIDE SEQUENCE [LARGE SCALE GENOMIC DNA]</scope>
    <source>
        <strain evidence="1 2">CGMCC 1.15906</strain>
    </source>
</reference>
<name>A0ABV6QF04_9ACTN</name>
<organism evidence="1 2">
    <name type="scientific">Kribbella deserti</name>
    <dbReference type="NCBI Taxonomy" id="1926257"/>
    <lineage>
        <taxon>Bacteria</taxon>
        <taxon>Bacillati</taxon>
        <taxon>Actinomycetota</taxon>
        <taxon>Actinomycetes</taxon>
        <taxon>Propionibacteriales</taxon>
        <taxon>Kribbellaceae</taxon>
        <taxon>Kribbella</taxon>
    </lineage>
</organism>
<accession>A0ABV6QF04</accession>
<protein>
    <submittedName>
        <fullName evidence="1">Uncharacterized protein</fullName>
    </submittedName>
</protein>
<evidence type="ECO:0000313" key="1">
    <source>
        <dbReference type="EMBL" id="MFC0623216.1"/>
    </source>
</evidence>